<dbReference type="AlphaFoldDB" id="A0AAU9EQK2"/>
<feature type="compositionally biased region" description="Low complexity" evidence="1">
    <location>
        <begin position="33"/>
        <end position="44"/>
    </location>
</feature>
<sequence length="255" mass="28102">MALLVIVAAVAALWTYWGESPSQQAQQEKPSSTAAPQAPTEQQARVPAPSPQGDTVKVDGSQQSMQEERKKPFGLDKSVDAVARSDEKIQVGDQKIPVEELERKMVVEQRGEVREKSLQGGKISAWGVHIVRPGDNLWHIHYQLLREYLAGRGMELPPRSDQPIATGQSTGVGKILKFAEHMVGVYNLRTGRMTRDINLLEPGQKVVVFNLSEIFAQLDQVDPTELNGVMYDGRVLFFPKPTKAKSPSPSPPGTK</sequence>
<feature type="compositionally biased region" description="Polar residues" evidence="1">
    <location>
        <begin position="21"/>
        <end position="32"/>
    </location>
</feature>
<keyword evidence="3" id="KW-1185">Reference proteome</keyword>
<feature type="region of interest" description="Disordered" evidence="1">
    <location>
        <begin position="21"/>
        <end position="76"/>
    </location>
</feature>
<proteinExistence type="predicted"/>
<evidence type="ECO:0000313" key="3">
    <source>
        <dbReference type="Proteomes" id="UP001366166"/>
    </source>
</evidence>
<dbReference type="KEGG" id="dmp:FAK_24350"/>
<dbReference type="RefSeq" id="WP_338599672.1">
    <property type="nucleotide sequence ID" value="NZ_AP028679.1"/>
</dbReference>
<reference evidence="3" key="1">
    <citation type="journal article" date="2023" name="Arch. Microbiol.">
        <title>Desulfoferula mesophilus gen. nov. sp. nov., a mesophilic sulfate-reducing bacterium isolated from a brackish lake sediment.</title>
        <authorList>
            <person name="Watanabe T."/>
            <person name="Yabe T."/>
            <person name="Tsuji J.M."/>
            <person name="Fukui M."/>
        </authorList>
    </citation>
    <scope>NUCLEOTIDE SEQUENCE [LARGE SCALE GENOMIC DNA]</scope>
    <source>
        <strain evidence="3">12FAK</strain>
    </source>
</reference>
<name>A0AAU9EQK2_9BACT</name>
<dbReference type="Proteomes" id="UP001366166">
    <property type="component" value="Chromosome"/>
</dbReference>
<organism evidence="2 3">
    <name type="scientific">Desulfoferula mesophila</name>
    <dbReference type="NCBI Taxonomy" id="3058419"/>
    <lineage>
        <taxon>Bacteria</taxon>
        <taxon>Pseudomonadati</taxon>
        <taxon>Thermodesulfobacteriota</taxon>
        <taxon>Desulfarculia</taxon>
        <taxon>Desulfarculales</taxon>
        <taxon>Desulfarculaceae</taxon>
        <taxon>Desulfoferula</taxon>
    </lineage>
</organism>
<feature type="compositionally biased region" description="Basic and acidic residues" evidence="1">
    <location>
        <begin position="66"/>
        <end position="76"/>
    </location>
</feature>
<gene>
    <name evidence="2" type="ORF">FAK_24350</name>
</gene>
<evidence type="ECO:0000313" key="2">
    <source>
        <dbReference type="EMBL" id="BEQ15369.1"/>
    </source>
</evidence>
<evidence type="ECO:0000256" key="1">
    <source>
        <dbReference type="SAM" id="MobiDB-lite"/>
    </source>
</evidence>
<accession>A0AAU9EQK2</accession>
<dbReference type="EMBL" id="AP028679">
    <property type="protein sequence ID" value="BEQ15369.1"/>
    <property type="molecule type" value="Genomic_DNA"/>
</dbReference>
<protein>
    <submittedName>
        <fullName evidence="2">Uncharacterized protein</fullName>
    </submittedName>
</protein>